<proteinExistence type="inferred from homology"/>
<comment type="catalytic activity">
    <reaction evidence="5">
        <text>L-proline + NAD(+) = (S)-1-pyrroline-5-carboxylate + NADH + 2 H(+)</text>
        <dbReference type="Rhea" id="RHEA:14105"/>
        <dbReference type="ChEBI" id="CHEBI:15378"/>
        <dbReference type="ChEBI" id="CHEBI:17388"/>
        <dbReference type="ChEBI" id="CHEBI:57540"/>
        <dbReference type="ChEBI" id="CHEBI:57945"/>
        <dbReference type="ChEBI" id="CHEBI:60039"/>
        <dbReference type="EC" id="1.5.1.2"/>
    </reaction>
</comment>
<dbReference type="PANTHER" id="PTHR11645">
    <property type="entry name" value="PYRROLINE-5-CARBOXYLATE REDUCTASE"/>
    <property type="match status" value="1"/>
</dbReference>
<name>A0A0G3HE83_9CORY</name>
<accession>A0A0G3HE83</accession>
<dbReference type="KEGG" id="cut:CUTER_01215"/>
<comment type="catalytic activity">
    <reaction evidence="5 8">
        <text>L-proline + NADP(+) = (S)-1-pyrroline-5-carboxylate + NADPH + 2 H(+)</text>
        <dbReference type="Rhea" id="RHEA:14109"/>
        <dbReference type="ChEBI" id="CHEBI:15378"/>
        <dbReference type="ChEBI" id="CHEBI:17388"/>
        <dbReference type="ChEBI" id="CHEBI:57783"/>
        <dbReference type="ChEBI" id="CHEBI:58349"/>
        <dbReference type="ChEBI" id="CHEBI:60039"/>
        <dbReference type="EC" id="1.5.1.2"/>
    </reaction>
</comment>
<dbReference type="InterPro" id="IPR036291">
    <property type="entry name" value="NAD(P)-bd_dom_sf"/>
</dbReference>
<comment type="function">
    <text evidence="4 5">Catalyzes the reduction of 1-pyrroline-5-carboxylate (PCA) to L-proline.</text>
</comment>
<dbReference type="STRING" id="1072256.CUTER_01215"/>
<evidence type="ECO:0000256" key="3">
    <source>
        <dbReference type="ARBA" id="ARBA00023002"/>
    </source>
</evidence>
<keyword evidence="5" id="KW-0963">Cytoplasm</keyword>
<dbReference type="EMBL" id="CP011546">
    <property type="protein sequence ID" value="AKK10263.1"/>
    <property type="molecule type" value="Genomic_DNA"/>
</dbReference>
<reference evidence="12" key="2">
    <citation type="submission" date="2015-05" db="EMBL/GenBank/DDBJ databases">
        <title>Complete genome sequence of Corynebacterium uterequi DSM 45634, isolated from the uterus of a maiden mare.</title>
        <authorList>
            <person name="Ruckert C."/>
            <person name="Albersmeier A."/>
            <person name="Winkler A."/>
            <person name="Tauch A."/>
        </authorList>
    </citation>
    <scope>NUCLEOTIDE SEQUENCE [LARGE SCALE GENOMIC DNA]</scope>
    <source>
        <strain evidence="12">DSM 45634</strain>
    </source>
</reference>
<feature type="binding site" evidence="7">
    <location>
        <position position="58"/>
    </location>
    <ligand>
        <name>NADPH</name>
        <dbReference type="ChEBI" id="CHEBI:57783"/>
    </ligand>
</feature>
<keyword evidence="5 8" id="KW-0641">Proline biosynthesis</keyword>
<comment type="subcellular location">
    <subcellularLocation>
        <location evidence="5">Cytoplasm</location>
    </subcellularLocation>
</comment>
<evidence type="ECO:0000259" key="10">
    <source>
        <dbReference type="Pfam" id="PF14748"/>
    </source>
</evidence>
<evidence type="ECO:0000256" key="1">
    <source>
        <dbReference type="ARBA" id="ARBA00005525"/>
    </source>
</evidence>
<keyword evidence="2 5" id="KW-0521">NADP</keyword>
<dbReference type="Gene3D" id="1.10.3730.10">
    <property type="entry name" value="ProC C-terminal domain-like"/>
    <property type="match status" value="1"/>
</dbReference>
<keyword evidence="5 8" id="KW-0028">Amino-acid biosynthesis</keyword>
<dbReference type="InterPro" id="IPR008927">
    <property type="entry name" value="6-PGluconate_DH-like_C_sf"/>
</dbReference>
<dbReference type="InterPro" id="IPR053790">
    <property type="entry name" value="P5CR-like_CS"/>
</dbReference>
<comment type="similarity">
    <text evidence="1 5 8">Belongs to the pyrroline-5-carboxylate reductase family.</text>
</comment>
<dbReference type="Gene3D" id="3.40.50.720">
    <property type="entry name" value="NAD(P)-binding Rossmann-like Domain"/>
    <property type="match status" value="1"/>
</dbReference>
<dbReference type="PROSITE" id="PS00521">
    <property type="entry name" value="P5CR"/>
    <property type="match status" value="1"/>
</dbReference>
<feature type="domain" description="Pyrroline-5-carboxylate reductase catalytic N-terminal" evidence="9">
    <location>
        <begin position="6"/>
        <end position="102"/>
    </location>
</feature>
<dbReference type="UniPathway" id="UPA00098">
    <property type="reaction ID" value="UER00361"/>
</dbReference>
<keyword evidence="3 5" id="KW-0560">Oxidoreductase</keyword>
<dbReference type="InterPro" id="IPR000304">
    <property type="entry name" value="Pyrroline-COOH_reductase"/>
</dbReference>
<dbReference type="GO" id="GO:0004735">
    <property type="term" value="F:pyrroline-5-carboxylate reductase activity"/>
    <property type="evidence" value="ECO:0007669"/>
    <property type="project" value="UniProtKB-UniRule"/>
</dbReference>
<dbReference type="Pfam" id="PF14748">
    <property type="entry name" value="P5CR_dimer"/>
    <property type="match status" value="1"/>
</dbReference>
<dbReference type="GO" id="GO:0055129">
    <property type="term" value="P:L-proline biosynthetic process"/>
    <property type="evidence" value="ECO:0007669"/>
    <property type="project" value="UniProtKB-UniRule"/>
</dbReference>
<keyword evidence="12" id="KW-1185">Reference proteome</keyword>
<gene>
    <name evidence="5 11" type="primary">proC</name>
    <name evidence="11" type="ORF">CUTER_01215</name>
</gene>
<dbReference type="FunFam" id="1.10.3730.10:FF:000001">
    <property type="entry name" value="Pyrroline-5-carboxylate reductase"/>
    <property type="match status" value="1"/>
</dbReference>
<sequence length="271" mass="27585">MSAMSTIAIIGAGSIGEALIAGLIGAGRDPQSIIATNRTVSRNRYLAQTYGVRTSNDNETVVDGADFLVIAVKPAQVVPLLGELSDTIAHNDSTIVVSLAAGVSVGAMEEALSAGTPVVRVMPNTPMLVGKGVSACAAGRFVTDDQMDSVAELLRTVGEVVRVKESEMDAVCALSGSAPAYYFLMAEALVDAGVSLGLSRELSTTLAKCVASGAGALVEQHDGELSALRAAVSSPAGTTVAAVRELEESGLRGAIYRATEACAKRSAELGS</sequence>
<evidence type="ECO:0000313" key="12">
    <source>
        <dbReference type="Proteomes" id="UP000035548"/>
    </source>
</evidence>
<dbReference type="AlphaFoldDB" id="A0A0G3HE83"/>
<comment type="pathway">
    <text evidence="5 8">Amino-acid biosynthesis; L-proline biosynthesis; L-proline from L-glutamate 5-semialdehyde: step 1/1.</text>
</comment>
<dbReference type="SUPFAM" id="SSF48179">
    <property type="entry name" value="6-phosphogluconate dehydrogenase C-terminal domain-like"/>
    <property type="match status" value="1"/>
</dbReference>
<protein>
    <recommendedName>
        <fullName evidence="5 6">Pyrroline-5-carboxylate reductase</fullName>
        <shortName evidence="5">P5C reductase</shortName>
        <shortName evidence="5">P5CR</shortName>
        <ecNumber evidence="5 6">1.5.1.2</ecNumber>
    </recommendedName>
    <alternativeName>
        <fullName evidence="5">PCA reductase</fullName>
    </alternativeName>
</protein>
<evidence type="ECO:0000256" key="4">
    <source>
        <dbReference type="ARBA" id="ARBA00058118"/>
    </source>
</evidence>
<dbReference type="Proteomes" id="UP000035548">
    <property type="component" value="Chromosome"/>
</dbReference>
<dbReference type="GO" id="GO:0005737">
    <property type="term" value="C:cytoplasm"/>
    <property type="evidence" value="ECO:0007669"/>
    <property type="project" value="UniProtKB-SubCell"/>
</dbReference>
<evidence type="ECO:0000313" key="11">
    <source>
        <dbReference type="EMBL" id="AKK10263.1"/>
    </source>
</evidence>
<evidence type="ECO:0000256" key="6">
    <source>
        <dbReference type="NCBIfam" id="TIGR00112"/>
    </source>
</evidence>
<feature type="domain" description="Pyrroline-5-carboxylate reductase dimerisation" evidence="10">
    <location>
        <begin position="165"/>
        <end position="269"/>
    </location>
</feature>
<evidence type="ECO:0000256" key="8">
    <source>
        <dbReference type="RuleBase" id="RU003903"/>
    </source>
</evidence>
<dbReference type="InterPro" id="IPR029036">
    <property type="entry name" value="P5CR_dimer"/>
</dbReference>
<dbReference type="NCBIfam" id="TIGR00112">
    <property type="entry name" value="proC"/>
    <property type="match status" value="1"/>
</dbReference>
<dbReference type="SUPFAM" id="SSF51735">
    <property type="entry name" value="NAD(P)-binding Rossmann-fold domains"/>
    <property type="match status" value="1"/>
</dbReference>
<evidence type="ECO:0000256" key="7">
    <source>
        <dbReference type="PIRSR" id="PIRSR000193-1"/>
    </source>
</evidence>
<dbReference type="Pfam" id="PF03807">
    <property type="entry name" value="F420_oxidored"/>
    <property type="match status" value="1"/>
</dbReference>
<evidence type="ECO:0000256" key="2">
    <source>
        <dbReference type="ARBA" id="ARBA00022857"/>
    </source>
</evidence>
<organism evidence="11 12">
    <name type="scientific">Corynebacterium uterequi</name>
    <dbReference type="NCBI Taxonomy" id="1072256"/>
    <lineage>
        <taxon>Bacteria</taxon>
        <taxon>Bacillati</taxon>
        <taxon>Actinomycetota</taxon>
        <taxon>Actinomycetes</taxon>
        <taxon>Mycobacteriales</taxon>
        <taxon>Corynebacteriaceae</taxon>
        <taxon>Corynebacterium</taxon>
    </lineage>
</organism>
<dbReference type="HAMAP" id="MF_01925">
    <property type="entry name" value="P5C_reductase"/>
    <property type="match status" value="1"/>
</dbReference>
<feature type="binding site" evidence="7">
    <location>
        <begin position="71"/>
        <end position="74"/>
    </location>
    <ligand>
        <name>NADP(+)</name>
        <dbReference type="ChEBI" id="CHEBI:58349"/>
    </ligand>
</feature>
<dbReference type="PIRSF" id="PIRSF000193">
    <property type="entry name" value="Pyrrol-5-carb_rd"/>
    <property type="match status" value="1"/>
</dbReference>
<dbReference type="PATRIC" id="fig|1072256.5.peg.232"/>
<evidence type="ECO:0000256" key="5">
    <source>
        <dbReference type="HAMAP-Rule" id="MF_01925"/>
    </source>
</evidence>
<reference evidence="11 12" key="1">
    <citation type="journal article" date="2015" name="Genome Announc.">
        <title>Virulence Factor Genes Detected in the Complete Genome Sequence of Corynebacterium uterequi DSM 45634, Isolated from the Uterus of a Maiden Mare.</title>
        <authorList>
            <person name="Ruckert C."/>
            <person name="Kriete M."/>
            <person name="Jaenicke S."/>
            <person name="Winkler A."/>
            <person name="Tauch A."/>
        </authorList>
    </citation>
    <scope>NUCLEOTIDE SEQUENCE [LARGE SCALE GENOMIC DNA]</scope>
    <source>
        <strain evidence="11 12">DSM 45634</strain>
    </source>
</reference>
<evidence type="ECO:0000259" key="9">
    <source>
        <dbReference type="Pfam" id="PF03807"/>
    </source>
</evidence>
<dbReference type="EC" id="1.5.1.2" evidence="5 6"/>
<dbReference type="PANTHER" id="PTHR11645:SF0">
    <property type="entry name" value="PYRROLINE-5-CARBOXYLATE REDUCTASE 3"/>
    <property type="match status" value="1"/>
</dbReference>
<dbReference type="InterPro" id="IPR028939">
    <property type="entry name" value="P5C_Rdtase_cat_N"/>
</dbReference>